<evidence type="ECO:0000313" key="1">
    <source>
        <dbReference type="EMBL" id="KAK1869870.1"/>
    </source>
</evidence>
<protein>
    <submittedName>
        <fullName evidence="1">Uncharacterized protein</fullName>
    </submittedName>
</protein>
<comment type="caution">
    <text evidence="1">The sequence shown here is derived from an EMBL/GenBank/DDBJ whole genome shotgun (WGS) entry which is preliminary data.</text>
</comment>
<accession>A0ACC3CIU3</accession>
<proteinExistence type="predicted"/>
<gene>
    <name evidence="1" type="ORF">I4F81_012335</name>
</gene>
<sequence>MGFCVGWLEAAADGALCTVDWARADRDGGGRQCCFRARRRWVAAAAATTTGGGGGGGGGASGLVTACRSAKVPRLVLTPRVKPGGVPFCGPREFGTPALCCLRKKNYWERARCCAKCRGPAVHGKSNGCCWPGKPPKGGKKAPAKQKPAPRRTWRSGRHL</sequence>
<dbReference type="EMBL" id="CM020620">
    <property type="protein sequence ID" value="KAK1869870.1"/>
    <property type="molecule type" value="Genomic_DNA"/>
</dbReference>
<evidence type="ECO:0000313" key="2">
    <source>
        <dbReference type="Proteomes" id="UP000798662"/>
    </source>
</evidence>
<dbReference type="Proteomes" id="UP000798662">
    <property type="component" value="Chromosome 3"/>
</dbReference>
<keyword evidence="2" id="KW-1185">Reference proteome</keyword>
<organism evidence="1 2">
    <name type="scientific">Pyropia yezoensis</name>
    <name type="common">Susabi-nori</name>
    <name type="synonym">Porphyra yezoensis</name>
    <dbReference type="NCBI Taxonomy" id="2788"/>
    <lineage>
        <taxon>Eukaryota</taxon>
        <taxon>Rhodophyta</taxon>
        <taxon>Bangiophyceae</taxon>
        <taxon>Bangiales</taxon>
        <taxon>Bangiaceae</taxon>
        <taxon>Pyropia</taxon>
    </lineage>
</organism>
<reference evidence="1" key="1">
    <citation type="submission" date="2019-11" db="EMBL/GenBank/DDBJ databases">
        <title>Nori genome reveals adaptations in red seaweeds to the harsh intertidal environment.</title>
        <authorList>
            <person name="Wang D."/>
            <person name="Mao Y."/>
        </authorList>
    </citation>
    <scope>NUCLEOTIDE SEQUENCE</scope>
    <source>
        <tissue evidence="1">Gametophyte</tissue>
    </source>
</reference>
<name>A0ACC3CIU3_PYRYE</name>